<name>A0A9P9K1Y4_FUSSL</name>
<evidence type="ECO:0000313" key="2">
    <source>
        <dbReference type="EMBL" id="KAH7237344.1"/>
    </source>
</evidence>
<gene>
    <name evidence="2" type="ORF">B0J15DRAFT_503622</name>
</gene>
<dbReference type="OrthoDB" id="674604at2759"/>
<dbReference type="InterPro" id="IPR031352">
    <property type="entry name" value="SesA"/>
</dbReference>
<keyword evidence="3" id="KW-1185">Reference proteome</keyword>
<organism evidence="2 3">
    <name type="scientific">Fusarium solani</name>
    <name type="common">Filamentous fungus</name>
    <dbReference type="NCBI Taxonomy" id="169388"/>
    <lineage>
        <taxon>Eukaryota</taxon>
        <taxon>Fungi</taxon>
        <taxon>Dikarya</taxon>
        <taxon>Ascomycota</taxon>
        <taxon>Pezizomycotina</taxon>
        <taxon>Sordariomycetes</taxon>
        <taxon>Hypocreomycetidae</taxon>
        <taxon>Hypocreales</taxon>
        <taxon>Nectriaceae</taxon>
        <taxon>Fusarium</taxon>
        <taxon>Fusarium solani species complex</taxon>
    </lineage>
</organism>
<dbReference type="Pfam" id="PF17107">
    <property type="entry name" value="SesA"/>
    <property type="match status" value="1"/>
</dbReference>
<evidence type="ECO:0000313" key="3">
    <source>
        <dbReference type="Proteomes" id="UP000736672"/>
    </source>
</evidence>
<proteinExistence type="predicted"/>
<protein>
    <recommendedName>
        <fullName evidence="1">NACHT-NTPase and P-loop NTPases N-terminal domain-containing protein</fullName>
    </recommendedName>
</protein>
<comment type="caution">
    <text evidence="2">The sequence shown here is derived from an EMBL/GenBank/DDBJ whole genome shotgun (WGS) entry which is preliminary data.</text>
</comment>
<dbReference type="EMBL" id="JAGTJS010000023">
    <property type="protein sequence ID" value="KAH7237344.1"/>
    <property type="molecule type" value="Genomic_DNA"/>
</dbReference>
<reference evidence="2" key="1">
    <citation type="journal article" date="2021" name="Nat. Commun.">
        <title>Genetic determinants of endophytism in the Arabidopsis root mycobiome.</title>
        <authorList>
            <person name="Mesny F."/>
            <person name="Miyauchi S."/>
            <person name="Thiergart T."/>
            <person name="Pickel B."/>
            <person name="Atanasova L."/>
            <person name="Karlsson M."/>
            <person name="Huettel B."/>
            <person name="Barry K.W."/>
            <person name="Haridas S."/>
            <person name="Chen C."/>
            <person name="Bauer D."/>
            <person name="Andreopoulos W."/>
            <person name="Pangilinan J."/>
            <person name="LaButti K."/>
            <person name="Riley R."/>
            <person name="Lipzen A."/>
            <person name="Clum A."/>
            <person name="Drula E."/>
            <person name="Henrissat B."/>
            <person name="Kohler A."/>
            <person name="Grigoriev I.V."/>
            <person name="Martin F.M."/>
            <person name="Hacquard S."/>
        </authorList>
    </citation>
    <scope>NUCLEOTIDE SEQUENCE</scope>
    <source>
        <strain evidence="2">FSSC 5 MPI-SDFR-AT-0091</strain>
    </source>
</reference>
<dbReference type="AlphaFoldDB" id="A0A9P9K1Y4"/>
<evidence type="ECO:0000259" key="1">
    <source>
        <dbReference type="Pfam" id="PF17107"/>
    </source>
</evidence>
<accession>A0A9P9K1Y4</accession>
<sequence>MALAEVTGVISAIITIIEASIKIYHTAADASDIPQSFRDAAARLPLVQDTLKLATDGLAEDALNPQSHASLSAVLEKCTDRVAVLLDIFQLVIVPARASRAERYLRALKTIPQAEKVESLMEGIMADLQLLATNQAVKAATRKQMERLISKIEVEHEPCHSPIILNNSGLGRQFVHNGTGHQNVATDTATQINGSFSGGTFSFYQK</sequence>
<dbReference type="Proteomes" id="UP000736672">
    <property type="component" value="Unassembled WGS sequence"/>
</dbReference>
<feature type="domain" description="NACHT-NTPase and P-loop NTPases N-terminal" evidence="1">
    <location>
        <begin position="10"/>
        <end position="131"/>
    </location>
</feature>